<dbReference type="Proteomes" id="UP000186955">
    <property type="component" value="Unassembled WGS sequence"/>
</dbReference>
<dbReference type="AlphaFoldDB" id="A0A1Q5UDI7"/>
<organism evidence="1 2">
    <name type="scientific">Penicillium subrubescens</name>
    <dbReference type="NCBI Taxonomy" id="1316194"/>
    <lineage>
        <taxon>Eukaryota</taxon>
        <taxon>Fungi</taxon>
        <taxon>Dikarya</taxon>
        <taxon>Ascomycota</taxon>
        <taxon>Pezizomycotina</taxon>
        <taxon>Eurotiomycetes</taxon>
        <taxon>Eurotiomycetidae</taxon>
        <taxon>Eurotiales</taxon>
        <taxon>Aspergillaceae</taxon>
        <taxon>Penicillium</taxon>
    </lineage>
</organism>
<protein>
    <submittedName>
        <fullName evidence="1">Uncharacterized protein</fullName>
    </submittedName>
</protein>
<comment type="caution">
    <text evidence="1">The sequence shown here is derived from an EMBL/GenBank/DDBJ whole genome shotgun (WGS) entry which is preliminary data.</text>
</comment>
<name>A0A1Q5UDI7_9EURO</name>
<evidence type="ECO:0000313" key="1">
    <source>
        <dbReference type="EMBL" id="OKP10522.1"/>
    </source>
</evidence>
<keyword evidence="2" id="KW-1185">Reference proteome</keyword>
<proteinExistence type="predicted"/>
<evidence type="ECO:0000313" key="2">
    <source>
        <dbReference type="Proteomes" id="UP000186955"/>
    </source>
</evidence>
<dbReference type="EMBL" id="MNBE01000313">
    <property type="protein sequence ID" value="OKP10522.1"/>
    <property type="molecule type" value="Genomic_DNA"/>
</dbReference>
<reference evidence="1 2" key="1">
    <citation type="submission" date="2016-10" db="EMBL/GenBank/DDBJ databases">
        <title>Genome sequence of the ascomycete fungus Penicillium subrubescens.</title>
        <authorList>
            <person name="De Vries R.P."/>
            <person name="Peng M."/>
            <person name="Dilokpimol A."/>
            <person name="Hilden K."/>
            <person name="Makela M.R."/>
            <person name="Grigoriev I."/>
            <person name="Riley R."/>
            <person name="Granchi Z."/>
        </authorList>
    </citation>
    <scope>NUCLEOTIDE SEQUENCE [LARGE SCALE GENOMIC DNA]</scope>
    <source>
        <strain evidence="1 2">CBS 132785</strain>
    </source>
</reference>
<accession>A0A1Q5UDI7</accession>
<gene>
    <name evidence="1" type="ORF">PENSUB_3825</name>
</gene>
<sequence>MFFQYLKYTSITYCEPALTGNSQGPIPTGEGAPFPFPPSRKSVNLIVRTGRGALILDLPHPSVPSVDNSYPRPIPLFLRRACYVAAVGA</sequence>